<evidence type="ECO:0000256" key="1">
    <source>
        <dbReference type="SAM" id="Phobius"/>
    </source>
</evidence>
<proteinExistence type="predicted"/>
<organism evidence="2 3">
    <name type="scientific">Georgenia satyanarayanai</name>
    <dbReference type="NCBI Taxonomy" id="860221"/>
    <lineage>
        <taxon>Bacteria</taxon>
        <taxon>Bacillati</taxon>
        <taxon>Actinomycetota</taxon>
        <taxon>Actinomycetes</taxon>
        <taxon>Micrococcales</taxon>
        <taxon>Bogoriellaceae</taxon>
        <taxon>Georgenia</taxon>
    </lineage>
</organism>
<evidence type="ECO:0000313" key="2">
    <source>
        <dbReference type="EMBL" id="SSA40407.1"/>
    </source>
</evidence>
<protein>
    <submittedName>
        <fullName evidence="2">Uncharacterized protein</fullName>
    </submittedName>
</protein>
<dbReference type="AlphaFoldDB" id="A0A2Y9ADM6"/>
<evidence type="ECO:0000313" key="3">
    <source>
        <dbReference type="Proteomes" id="UP000250222"/>
    </source>
</evidence>
<keyword evidence="1" id="KW-0472">Membrane</keyword>
<reference evidence="2 3" key="1">
    <citation type="submission" date="2016-10" db="EMBL/GenBank/DDBJ databases">
        <authorList>
            <person name="Cai Z."/>
        </authorList>
    </citation>
    <scope>NUCLEOTIDE SEQUENCE [LARGE SCALE GENOMIC DNA]</scope>
    <source>
        <strain evidence="2 3">CGMCC 1.10826</strain>
    </source>
</reference>
<dbReference type="Proteomes" id="UP000250222">
    <property type="component" value="Unassembled WGS sequence"/>
</dbReference>
<keyword evidence="3" id="KW-1185">Reference proteome</keyword>
<feature type="transmembrane region" description="Helical" evidence="1">
    <location>
        <begin position="6"/>
        <end position="26"/>
    </location>
</feature>
<dbReference type="EMBL" id="UETB01000004">
    <property type="protein sequence ID" value="SSA40407.1"/>
    <property type="molecule type" value="Genomic_DNA"/>
</dbReference>
<accession>A0A2Y9ADM6</accession>
<keyword evidence="1" id="KW-0812">Transmembrane</keyword>
<name>A0A2Y9ADM6_9MICO</name>
<gene>
    <name evidence="2" type="ORF">SAMN05216184_104116</name>
</gene>
<dbReference type="RefSeq" id="WP_258369306.1">
    <property type="nucleotide sequence ID" value="NZ_QKLZ01000004.1"/>
</dbReference>
<sequence>MTAHEFLDWALGIYAGLIAIVAAAIAHDIATEHQHHDREGD</sequence>
<keyword evidence="1" id="KW-1133">Transmembrane helix</keyword>